<proteinExistence type="predicted"/>
<feature type="transmembrane region" description="Helical" evidence="2">
    <location>
        <begin position="81"/>
        <end position="101"/>
    </location>
</feature>
<sequence length="617" mass="72359">MYIHKINFNLIVASKIPKKLEGTPSNTKSLDTNQRTGFGRSKTNKKIPPVNNNQMFCMMLRVTTEFQDKQTLSKLAQSQRFAFELCFFLFILGCSIIQQSIIYGDFFSIDFSLLSFVITSFSQPILLTKKKNNKYELDYLTSISQTGQTNFQKTILNSKLRKYFLNFVSIMLFLIFLTTAMQLISCHSIRILPILFSPYPSSPTILKFRPFTNRLNRYYYVLNKNSNKFCPLCLKYEEKEIIENIDHFLWVCPSYEKDRIIFHNKLKEINLNHLILKQESLKLFSLINNREIYDLRHKFPKGNSGIRAARVFLLRLVLFKGWSFEKTNDYGIVVHTPKKTLKIFMYKAIKCAFYSVFIPILVVKKTHRIICINWCRIFAIFVSIDICILLFAQHISKSYAVSFSKKMYFLSKNSNSNNHINAKQEDNNINKNNNSDNNISNNNNSNQNKNENCKQKTYTQTQSQSQHSKKNQNKKNKNKKSKNDNHGNNNTNNNNNSYELNFNREESNANNLILNSKESTDDEKNIEHNDVNNNAGRILDTEENEEQRTTDILITKLHKFAFWLVIFQFFLVCTQCAVFFTMKHQYFSNGILVVCNYFILYFCLRVRRGILFLSLCL</sequence>
<keyword evidence="2" id="KW-0472">Membrane</keyword>
<dbReference type="AlphaFoldDB" id="A0AAV7ZHW6"/>
<feature type="transmembrane region" description="Helical" evidence="2">
    <location>
        <begin position="163"/>
        <end position="184"/>
    </location>
</feature>
<keyword evidence="2" id="KW-1133">Transmembrane helix</keyword>
<name>A0AAV7ZHW6_9EUKA</name>
<evidence type="ECO:0000313" key="4">
    <source>
        <dbReference type="Proteomes" id="UP001146793"/>
    </source>
</evidence>
<gene>
    <name evidence="3" type="ORF">M0812_16043</name>
</gene>
<dbReference type="Proteomes" id="UP001146793">
    <property type="component" value="Unassembled WGS sequence"/>
</dbReference>
<accession>A0AAV7ZHW6</accession>
<feature type="compositionally biased region" description="Low complexity" evidence="1">
    <location>
        <begin position="486"/>
        <end position="497"/>
    </location>
</feature>
<feature type="compositionally biased region" description="Low complexity" evidence="1">
    <location>
        <begin position="429"/>
        <end position="466"/>
    </location>
</feature>
<feature type="region of interest" description="Disordered" evidence="1">
    <location>
        <begin position="419"/>
        <end position="499"/>
    </location>
</feature>
<organism evidence="3 4">
    <name type="scientific">Anaeramoeba flamelloides</name>
    <dbReference type="NCBI Taxonomy" id="1746091"/>
    <lineage>
        <taxon>Eukaryota</taxon>
        <taxon>Metamonada</taxon>
        <taxon>Anaeramoebidae</taxon>
        <taxon>Anaeramoeba</taxon>
    </lineage>
</organism>
<feature type="transmembrane region" description="Helical" evidence="2">
    <location>
        <begin position="560"/>
        <end position="580"/>
    </location>
</feature>
<feature type="compositionally biased region" description="Basic residues" evidence="1">
    <location>
        <begin position="467"/>
        <end position="480"/>
    </location>
</feature>
<protein>
    <submittedName>
        <fullName evidence="3">Nf-kappa-b-repressing factor-related</fullName>
    </submittedName>
</protein>
<dbReference type="EMBL" id="JANTQA010000032">
    <property type="protein sequence ID" value="KAJ3439997.1"/>
    <property type="molecule type" value="Genomic_DNA"/>
</dbReference>
<keyword evidence="2" id="KW-0812">Transmembrane</keyword>
<feature type="compositionally biased region" description="Polar residues" evidence="1">
    <location>
        <begin position="23"/>
        <end position="36"/>
    </location>
</feature>
<evidence type="ECO:0000313" key="3">
    <source>
        <dbReference type="EMBL" id="KAJ3439997.1"/>
    </source>
</evidence>
<evidence type="ECO:0000256" key="1">
    <source>
        <dbReference type="SAM" id="MobiDB-lite"/>
    </source>
</evidence>
<feature type="transmembrane region" description="Helical" evidence="2">
    <location>
        <begin position="377"/>
        <end position="396"/>
    </location>
</feature>
<feature type="transmembrane region" description="Helical" evidence="2">
    <location>
        <begin position="586"/>
        <end position="604"/>
    </location>
</feature>
<reference evidence="3" key="1">
    <citation type="submission" date="2022-08" db="EMBL/GenBank/DDBJ databases">
        <title>Novel sulphate-reducing endosymbionts in the free-living metamonad Anaeramoeba.</title>
        <authorList>
            <person name="Jerlstrom-Hultqvist J."/>
            <person name="Cepicka I."/>
            <person name="Gallot-Lavallee L."/>
            <person name="Salas-Leiva D."/>
            <person name="Curtis B.A."/>
            <person name="Zahonova K."/>
            <person name="Pipaliya S."/>
            <person name="Dacks J."/>
            <person name="Roger A.J."/>
        </authorList>
    </citation>
    <scope>NUCLEOTIDE SEQUENCE</scope>
    <source>
        <strain evidence="3">Busselton2</strain>
    </source>
</reference>
<feature type="region of interest" description="Disordered" evidence="1">
    <location>
        <begin position="22"/>
        <end position="44"/>
    </location>
</feature>
<evidence type="ECO:0000256" key="2">
    <source>
        <dbReference type="SAM" id="Phobius"/>
    </source>
</evidence>
<feature type="transmembrane region" description="Helical" evidence="2">
    <location>
        <begin position="107"/>
        <end position="127"/>
    </location>
</feature>
<comment type="caution">
    <text evidence="3">The sequence shown here is derived from an EMBL/GenBank/DDBJ whole genome shotgun (WGS) entry which is preliminary data.</text>
</comment>